<sequence length="259" mass="28574">MKILFIGDIVGQTGRDILKTQLKSIKKNNKIDFVIANGENSAHGSGITEKILREIIDSGVDVITSGNHIFKKKEAIDLVNKKENHLIIPANYPEKIKANRTIEKVIDGQKVVVINLMGRVFMKEGLDCPFQKIDNLLTKISYNAIIVVDFHGEVTSEKRAFGFYTDGKVTAVIGSHTHVQTSDSEILPKGTAYITDAGMTGSVNSILGDKKESIINSFLTGLPFKLEPEDHPAKLEGVIIDIDDNTLKAENIETIRVFE</sequence>
<feature type="binding site" evidence="2">
    <location>
        <position position="39"/>
    </location>
    <ligand>
        <name>Fe cation</name>
        <dbReference type="ChEBI" id="CHEBI:24875"/>
        <label>1</label>
    </ligand>
</feature>
<comment type="caution">
    <text evidence="3">The sequence shown here is derived from an EMBL/GenBank/DDBJ whole genome shotgun (WGS) entry which is preliminary data.</text>
</comment>
<feature type="binding site" evidence="2">
    <location>
        <position position="67"/>
    </location>
    <ligand>
        <name>Fe cation</name>
        <dbReference type="ChEBI" id="CHEBI:24875"/>
        <label>2</label>
    </ligand>
</feature>
<accession>A0A2M7W3L0</accession>
<organism evidence="3 4">
    <name type="scientific">Candidatus Berkelbacteria bacterium CG_4_10_14_0_2_um_filter_35_9_33_12</name>
    <dbReference type="NCBI Taxonomy" id="1974499"/>
    <lineage>
        <taxon>Bacteria</taxon>
        <taxon>Candidatus Berkelbacteria</taxon>
    </lineage>
</organism>
<feature type="binding site" evidence="2">
    <location>
        <position position="176"/>
    </location>
    <ligand>
        <name>Fe cation</name>
        <dbReference type="ChEBI" id="CHEBI:24875"/>
        <label>2</label>
    </ligand>
</feature>
<name>A0A2M7W3L0_9BACT</name>
<dbReference type="InterPro" id="IPR005235">
    <property type="entry name" value="YmdB-like"/>
</dbReference>
<dbReference type="EMBL" id="PFQF01000039">
    <property type="protein sequence ID" value="PJA20077.1"/>
    <property type="molecule type" value="Genomic_DNA"/>
</dbReference>
<evidence type="ECO:0000256" key="1">
    <source>
        <dbReference type="PIRSR" id="PIRSR004789-50"/>
    </source>
</evidence>
<dbReference type="Pfam" id="PF13277">
    <property type="entry name" value="YmdB"/>
    <property type="match status" value="1"/>
</dbReference>
<dbReference type="Proteomes" id="UP000230137">
    <property type="component" value="Unassembled WGS sequence"/>
</dbReference>
<feature type="binding site" evidence="2">
    <location>
        <position position="8"/>
    </location>
    <ligand>
        <name>Fe cation</name>
        <dbReference type="ChEBI" id="CHEBI:24875"/>
        <label>1</label>
    </ligand>
</feature>
<feature type="active site" description="Proton donor" evidence="1">
    <location>
        <position position="68"/>
    </location>
</feature>
<dbReference type="GO" id="GO:0004113">
    <property type="term" value="F:2',3'-cyclic-nucleotide 3'-phosphodiesterase activity"/>
    <property type="evidence" value="ECO:0007669"/>
    <property type="project" value="TreeGrafter"/>
</dbReference>
<dbReference type="AlphaFoldDB" id="A0A2M7W3L0"/>
<feature type="binding site" evidence="2">
    <location>
        <position position="40"/>
    </location>
    <ligand>
        <name>Fe cation</name>
        <dbReference type="ChEBI" id="CHEBI:24875"/>
        <label>1</label>
    </ligand>
</feature>
<dbReference type="SUPFAM" id="SSF56300">
    <property type="entry name" value="Metallo-dependent phosphatases"/>
    <property type="match status" value="1"/>
</dbReference>
<dbReference type="GO" id="GO:0046872">
    <property type="term" value="F:metal ion binding"/>
    <property type="evidence" value="ECO:0007669"/>
    <property type="project" value="UniProtKB-KW"/>
</dbReference>
<dbReference type="PANTHER" id="PTHR36303:SF1">
    <property type="entry name" value="2',3'-CYCLIC-NUCLEOTIDE 2'-PHOSPHODIESTERASE"/>
    <property type="match status" value="1"/>
</dbReference>
<feature type="binding site" evidence="2">
    <location>
        <position position="178"/>
    </location>
    <ligand>
        <name>Fe cation</name>
        <dbReference type="ChEBI" id="CHEBI:24875"/>
        <label>1</label>
    </ligand>
</feature>
<dbReference type="Gene3D" id="3.60.21.10">
    <property type="match status" value="1"/>
</dbReference>
<evidence type="ECO:0000313" key="3">
    <source>
        <dbReference type="EMBL" id="PJA20077.1"/>
    </source>
</evidence>
<reference evidence="4" key="1">
    <citation type="submission" date="2017-09" db="EMBL/GenBank/DDBJ databases">
        <title>Depth-based differentiation of microbial function through sediment-hosted aquifers and enrichment of novel symbionts in the deep terrestrial subsurface.</title>
        <authorList>
            <person name="Probst A.J."/>
            <person name="Ladd B."/>
            <person name="Jarett J.K."/>
            <person name="Geller-Mcgrath D.E."/>
            <person name="Sieber C.M.K."/>
            <person name="Emerson J.B."/>
            <person name="Anantharaman K."/>
            <person name="Thomas B.C."/>
            <person name="Malmstrom R."/>
            <person name="Stieglmeier M."/>
            <person name="Klingl A."/>
            <person name="Woyke T."/>
            <person name="Ryan C.M."/>
            <person name="Banfield J.F."/>
        </authorList>
    </citation>
    <scope>NUCLEOTIDE SEQUENCE [LARGE SCALE GENOMIC DNA]</scope>
</reference>
<feature type="binding site" evidence="2">
    <location>
        <position position="151"/>
    </location>
    <ligand>
        <name>Fe cation</name>
        <dbReference type="ChEBI" id="CHEBI:24875"/>
        <label>2</label>
    </ligand>
</feature>
<protein>
    <submittedName>
        <fullName evidence="3">TIGR00282 family metallophosphoesterase</fullName>
    </submittedName>
</protein>
<dbReference type="InterPro" id="IPR029052">
    <property type="entry name" value="Metallo-depent_PP-like"/>
</dbReference>
<dbReference type="PIRSF" id="PIRSF004789">
    <property type="entry name" value="DR1281"/>
    <property type="match status" value="1"/>
</dbReference>
<gene>
    <name evidence="3" type="ORF">COX60_02750</name>
</gene>
<dbReference type="NCBIfam" id="TIGR00282">
    <property type="entry name" value="TIGR00282 family metallophosphoesterase"/>
    <property type="match status" value="1"/>
</dbReference>
<dbReference type="PANTHER" id="PTHR36303">
    <property type="entry name" value="2',3'-CYCLIC-NUCLEOTIDE 2'-PHOSPHODIESTERASE"/>
    <property type="match status" value="1"/>
</dbReference>
<proteinExistence type="predicted"/>
<keyword evidence="2" id="KW-0479">Metal-binding</keyword>
<feature type="binding site" evidence="2">
    <location>
        <position position="39"/>
    </location>
    <ligand>
        <name>Fe cation</name>
        <dbReference type="ChEBI" id="CHEBI:24875"/>
        <label>2</label>
    </ligand>
</feature>
<evidence type="ECO:0000313" key="4">
    <source>
        <dbReference type="Proteomes" id="UP000230137"/>
    </source>
</evidence>
<evidence type="ECO:0000256" key="2">
    <source>
        <dbReference type="PIRSR" id="PIRSR004789-51"/>
    </source>
</evidence>